<feature type="transmembrane region" description="Helical" evidence="1">
    <location>
        <begin position="6"/>
        <end position="24"/>
    </location>
</feature>
<evidence type="ECO:0000256" key="1">
    <source>
        <dbReference type="SAM" id="Phobius"/>
    </source>
</evidence>
<protein>
    <submittedName>
        <fullName evidence="2">Gx transporter family protein</fullName>
    </submittedName>
</protein>
<organism evidence="2">
    <name type="scientific">Dictyoglomus thermophilum</name>
    <dbReference type="NCBI Taxonomy" id="14"/>
    <lineage>
        <taxon>Bacteria</taxon>
        <taxon>Pseudomonadati</taxon>
        <taxon>Dictyoglomota</taxon>
        <taxon>Dictyoglomia</taxon>
        <taxon>Dictyoglomales</taxon>
        <taxon>Dictyoglomaceae</taxon>
        <taxon>Dictyoglomus</taxon>
    </lineage>
</organism>
<reference evidence="2" key="1">
    <citation type="journal article" date="2020" name="mSystems">
        <title>Genome- and Community-Level Interaction Insights into Carbon Utilization and Element Cycling Functions of Hydrothermarchaeota in Hydrothermal Sediment.</title>
        <authorList>
            <person name="Zhou Z."/>
            <person name="Liu Y."/>
            <person name="Xu W."/>
            <person name="Pan J."/>
            <person name="Luo Z.H."/>
            <person name="Li M."/>
        </authorList>
    </citation>
    <scope>NUCLEOTIDE SEQUENCE [LARGE SCALE GENOMIC DNA]</scope>
    <source>
        <strain evidence="2">SpSt-81</strain>
    </source>
</reference>
<comment type="caution">
    <text evidence="2">The sequence shown here is derived from an EMBL/GenBank/DDBJ whole genome shotgun (WGS) entry which is preliminary data.</text>
</comment>
<sequence>MISLACVLYYFESIFISPFLFLPGGKVGIANLVPLVAIYTVGIKEAIIITVLRVIIVNIIMGRFLDISFYLGFFGGLISNLFMGFFSKTSISVINNSIIGAIIHNMTQLFIVAFFIFHKGIFYYAPFLIIFGFLAGLFNGIVGGYLIKYIKNYLGGDL</sequence>
<dbReference type="EMBL" id="DTIN01000009">
    <property type="protein sequence ID" value="HFX12849.1"/>
    <property type="molecule type" value="Genomic_DNA"/>
</dbReference>
<name>A0A7C3MJ22_DICTH</name>
<feature type="transmembrane region" description="Helical" evidence="1">
    <location>
        <begin position="67"/>
        <end position="86"/>
    </location>
</feature>
<dbReference type="AlphaFoldDB" id="A0A7C3MJ22"/>
<feature type="transmembrane region" description="Helical" evidence="1">
    <location>
        <begin position="98"/>
        <end position="117"/>
    </location>
</feature>
<gene>
    <name evidence="2" type="ORF">ENW00_01660</name>
</gene>
<accession>A0A7C3MJ22</accession>
<dbReference type="Pfam" id="PF07456">
    <property type="entry name" value="Hpre_diP_synt_I"/>
    <property type="match status" value="1"/>
</dbReference>
<dbReference type="InterPro" id="IPR010898">
    <property type="entry name" value="Hpre_diP_synth_I"/>
</dbReference>
<dbReference type="PIRSF" id="PIRSF027391">
    <property type="entry name" value="Hpre_diP_synt_I"/>
    <property type="match status" value="1"/>
</dbReference>
<keyword evidence="1" id="KW-0812">Transmembrane</keyword>
<proteinExistence type="predicted"/>
<evidence type="ECO:0000313" key="2">
    <source>
        <dbReference type="EMBL" id="HFX12849.1"/>
    </source>
</evidence>
<keyword evidence="1" id="KW-0472">Membrane</keyword>
<dbReference type="InterPro" id="IPR014535">
    <property type="entry name" value="Hpre_diP_synt_I"/>
</dbReference>
<keyword evidence="1" id="KW-1133">Transmembrane helix</keyword>
<feature type="transmembrane region" description="Helical" evidence="1">
    <location>
        <begin position="123"/>
        <end position="147"/>
    </location>
</feature>
<feature type="transmembrane region" description="Helical" evidence="1">
    <location>
        <begin position="36"/>
        <end position="61"/>
    </location>
</feature>